<dbReference type="EMBL" id="LVVM01005282">
    <property type="protein sequence ID" value="OJA11020.1"/>
    <property type="molecule type" value="Genomic_DNA"/>
</dbReference>
<comment type="caution">
    <text evidence="1">The sequence shown here is derived from an EMBL/GenBank/DDBJ whole genome shotgun (WGS) entry which is preliminary data.</text>
</comment>
<gene>
    <name evidence="1" type="ORF">AZE42_06447</name>
</gene>
<organism evidence="1 2">
    <name type="scientific">Rhizopogon vesiculosus</name>
    <dbReference type="NCBI Taxonomy" id="180088"/>
    <lineage>
        <taxon>Eukaryota</taxon>
        <taxon>Fungi</taxon>
        <taxon>Dikarya</taxon>
        <taxon>Basidiomycota</taxon>
        <taxon>Agaricomycotina</taxon>
        <taxon>Agaricomycetes</taxon>
        <taxon>Agaricomycetidae</taxon>
        <taxon>Boletales</taxon>
        <taxon>Suillineae</taxon>
        <taxon>Rhizopogonaceae</taxon>
        <taxon>Rhizopogon</taxon>
    </lineage>
</organism>
<evidence type="ECO:0000313" key="1">
    <source>
        <dbReference type="EMBL" id="OJA11020.1"/>
    </source>
</evidence>
<dbReference type="AlphaFoldDB" id="A0A1J8QH08"/>
<keyword evidence="2" id="KW-1185">Reference proteome</keyword>
<name>A0A1J8QH08_9AGAM</name>
<reference evidence="1 2" key="1">
    <citation type="submission" date="2016-03" db="EMBL/GenBank/DDBJ databases">
        <title>Comparative genomics of the ectomycorrhizal sister species Rhizopogon vinicolor and Rhizopogon vesiculosus (Basidiomycota: Boletales) reveals a divergence of the mating type B locus.</title>
        <authorList>
            <person name="Mujic A.B."/>
            <person name="Kuo A."/>
            <person name="Tritt A."/>
            <person name="Lipzen A."/>
            <person name="Chen C."/>
            <person name="Johnson J."/>
            <person name="Sharma A."/>
            <person name="Barry K."/>
            <person name="Grigoriev I.V."/>
            <person name="Spatafora J.W."/>
        </authorList>
    </citation>
    <scope>NUCLEOTIDE SEQUENCE [LARGE SCALE GENOMIC DNA]</scope>
    <source>
        <strain evidence="1 2">AM-OR11-056</strain>
    </source>
</reference>
<dbReference type="Proteomes" id="UP000183567">
    <property type="component" value="Unassembled WGS sequence"/>
</dbReference>
<sequence>MTGQFAPSIPHLMANLSFQEKTSEIEASELPWNSMEDDTENLQFKMTTVDSGDAPDPDFEVPSEYGMTAVDSGETSDLDFEVPTESSPFGTLDLRGLHVGQSGLSMALVEAVARLGHSVPSLSHESSDGAPTYGPPDGDAVAQCIDTTWDSPLDSLPLASSSTSSAPLHDSSSCACSQDVHQAIAQQRCLLGVFHEELRQINANYHGHDYNSATDVNPDLVLQREQSDEELFWKLIGNIDEELSWKSVYDVFSTKVHSQYEPPADSGMFADGTV</sequence>
<dbReference type="OrthoDB" id="2694942at2759"/>
<evidence type="ECO:0000313" key="2">
    <source>
        <dbReference type="Proteomes" id="UP000183567"/>
    </source>
</evidence>
<protein>
    <submittedName>
        <fullName evidence="1">Uncharacterized protein</fullName>
    </submittedName>
</protein>
<accession>A0A1J8QH08</accession>
<proteinExistence type="predicted"/>